<evidence type="ECO:0008006" key="5">
    <source>
        <dbReference type="Google" id="ProtNLM"/>
    </source>
</evidence>
<dbReference type="InterPro" id="IPR002347">
    <property type="entry name" value="SDR_fam"/>
</dbReference>
<dbReference type="EMBL" id="CAJPDS010000006">
    <property type="protein sequence ID" value="CAF9908145.1"/>
    <property type="molecule type" value="Genomic_DNA"/>
</dbReference>
<dbReference type="AlphaFoldDB" id="A0A8H3EM76"/>
<protein>
    <recommendedName>
        <fullName evidence="5">WW domain-containing oxidoreductase</fullName>
    </recommendedName>
</protein>
<keyword evidence="2" id="KW-0560">Oxidoreductase</keyword>
<dbReference type="Gene3D" id="3.40.50.720">
    <property type="entry name" value="NAD(P)-binding Rossmann-like Domain"/>
    <property type="match status" value="1"/>
</dbReference>
<evidence type="ECO:0000256" key="2">
    <source>
        <dbReference type="ARBA" id="ARBA00023002"/>
    </source>
</evidence>
<dbReference type="SUPFAM" id="SSF51735">
    <property type="entry name" value="NAD(P)-binding Rossmann-fold domains"/>
    <property type="match status" value="1"/>
</dbReference>
<sequence>MSTQIQSPKHGEVKDTRRVLALANHAQTSPKQASTFQYVEAHIIVTVPPPMSRYAAVHVDPQGAGDARPTALQIVQDEGLVGQLAGKVMLITGGSAGIGVETARAFHATGAKVLLTVRDVQKGQQVVDSILSDKDSSKAEIILIKMELGSLESVRVGVKEILSKTDKLNVIVNNAGVMATPEGRTVDGFETQFGTCHVAHFLLFQLLKATLLKSSTPAFQSRVVCVASTGHRGGPVRVDDYNFDQPSSYDPWVAYGQAKTANIYLANELERRYSSHGLHGISIHPGAIRSGLQVHSNDTMGDVWELPEVKAREKTPAQGAATSVYAALSRDCEGKGGVFLANCAVMGPFRGNSSLDITDDGYASHAYDAVLEGRLWKDSLRMVSLDDDEGR</sequence>
<accession>A0A8H3EM76</accession>
<evidence type="ECO:0000313" key="4">
    <source>
        <dbReference type="Proteomes" id="UP000664521"/>
    </source>
</evidence>
<dbReference type="Proteomes" id="UP000664521">
    <property type="component" value="Unassembled WGS sequence"/>
</dbReference>
<evidence type="ECO:0000313" key="3">
    <source>
        <dbReference type="EMBL" id="CAF9908145.1"/>
    </source>
</evidence>
<comment type="caution">
    <text evidence="3">The sequence shown here is derived from an EMBL/GenBank/DDBJ whole genome shotgun (WGS) entry which is preliminary data.</text>
</comment>
<dbReference type="InterPro" id="IPR036291">
    <property type="entry name" value="NAD(P)-bd_dom_sf"/>
</dbReference>
<dbReference type="PRINTS" id="PR00081">
    <property type="entry name" value="GDHRDH"/>
</dbReference>
<keyword evidence="4" id="KW-1185">Reference proteome</keyword>
<comment type="similarity">
    <text evidence="1">Belongs to the short-chain dehydrogenases/reductases (SDR) family.</text>
</comment>
<dbReference type="GO" id="GO:0016491">
    <property type="term" value="F:oxidoreductase activity"/>
    <property type="evidence" value="ECO:0007669"/>
    <property type="project" value="UniProtKB-KW"/>
</dbReference>
<dbReference type="PANTHER" id="PTHR24320:SF272">
    <property type="entry name" value="NAD(P)-BINDING ROSSMANN-FOLD SUPERFAMILY PROTEIN"/>
    <property type="match status" value="1"/>
</dbReference>
<dbReference type="PANTHER" id="PTHR24320">
    <property type="entry name" value="RETINOL DEHYDROGENASE"/>
    <property type="match status" value="1"/>
</dbReference>
<gene>
    <name evidence="3" type="ORF">HETSPECPRED_007998</name>
</gene>
<organism evidence="3 4">
    <name type="scientific">Heterodermia speciosa</name>
    <dbReference type="NCBI Taxonomy" id="116794"/>
    <lineage>
        <taxon>Eukaryota</taxon>
        <taxon>Fungi</taxon>
        <taxon>Dikarya</taxon>
        <taxon>Ascomycota</taxon>
        <taxon>Pezizomycotina</taxon>
        <taxon>Lecanoromycetes</taxon>
        <taxon>OSLEUM clade</taxon>
        <taxon>Lecanoromycetidae</taxon>
        <taxon>Caliciales</taxon>
        <taxon>Physciaceae</taxon>
        <taxon>Heterodermia</taxon>
    </lineage>
</organism>
<evidence type="ECO:0000256" key="1">
    <source>
        <dbReference type="ARBA" id="ARBA00006484"/>
    </source>
</evidence>
<dbReference type="Pfam" id="PF00106">
    <property type="entry name" value="adh_short"/>
    <property type="match status" value="1"/>
</dbReference>
<dbReference type="OrthoDB" id="191139at2759"/>
<reference evidence="3" key="1">
    <citation type="submission" date="2021-03" db="EMBL/GenBank/DDBJ databases">
        <authorList>
            <person name="Tagirdzhanova G."/>
        </authorList>
    </citation>
    <scope>NUCLEOTIDE SEQUENCE</scope>
</reference>
<proteinExistence type="inferred from homology"/>
<name>A0A8H3EM76_9LECA</name>